<evidence type="ECO:0000256" key="1">
    <source>
        <dbReference type="SAM" id="Phobius"/>
    </source>
</evidence>
<feature type="transmembrane region" description="Helical" evidence="1">
    <location>
        <begin position="55"/>
        <end position="73"/>
    </location>
</feature>
<proteinExistence type="predicted"/>
<keyword evidence="2" id="KW-0732">Signal</keyword>
<accession>A0A921RE80</accession>
<dbReference type="AlphaFoldDB" id="A0A921RE80"/>
<reference evidence="3" key="2">
    <citation type="submission" date="2020-10" db="EMBL/GenBank/DDBJ databases">
        <authorList>
            <person name="Cooper E.A."/>
            <person name="Brenton Z.W."/>
            <person name="Flinn B.S."/>
            <person name="Jenkins J."/>
            <person name="Shu S."/>
            <person name="Flowers D."/>
            <person name="Luo F."/>
            <person name="Wang Y."/>
            <person name="Xia P."/>
            <person name="Barry K."/>
            <person name="Daum C."/>
            <person name="Lipzen A."/>
            <person name="Yoshinaga Y."/>
            <person name="Schmutz J."/>
            <person name="Saski C."/>
            <person name="Vermerris W."/>
            <person name="Kresovich S."/>
        </authorList>
    </citation>
    <scope>NUCLEOTIDE SEQUENCE</scope>
</reference>
<protein>
    <submittedName>
        <fullName evidence="3">Uncharacterized protein</fullName>
    </submittedName>
</protein>
<feature type="signal peptide" evidence="2">
    <location>
        <begin position="1"/>
        <end position="27"/>
    </location>
</feature>
<keyword evidence="1" id="KW-0812">Transmembrane</keyword>
<evidence type="ECO:0000256" key="2">
    <source>
        <dbReference type="SAM" id="SignalP"/>
    </source>
</evidence>
<feature type="chain" id="PRO_5037341326" evidence="2">
    <location>
        <begin position="28"/>
        <end position="74"/>
    </location>
</feature>
<evidence type="ECO:0000313" key="3">
    <source>
        <dbReference type="EMBL" id="KAG0538264.1"/>
    </source>
</evidence>
<comment type="caution">
    <text evidence="3">The sequence shown here is derived from an EMBL/GenBank/DDBJ whole genome shotgun (WGS) entry which is preliminary data.</text>
</comment>
<gene>
    <name evidence="3" type="ORF">BDA96_03G220600</name>
</gene>
<organism evidence="3 4">
    <name type="scientific">Sorghum bicolor</name>
    <name type="common">Sorghum</name>
    <name type="synonym">Sorghum vulgare</name>
    <dbReference type="NCBI Taxonomy" id="4558"/>
    <lineage>
        <taxon>Eukaryota</taxon>
        <taxon>Viridiplantae</taxon>
        <taxon>Streptophyta</taxon>
        <taxon>Embryophyta</taxon>
        <taxon>Tracheophyta</taxon>
        <taxon>Spermatophyta</taxon>
        <taxon>Magnoliopsida</taxon>
        <taxon>Liliopsida</taxon>
        <taxon>Poales</taxon>
        <taxon>Poaceae</taxon>
        <taxon>PACMAD clade</taxon>
        <taxon>Panicoideae</taxon>
        <taxon>Andropogonodae</taxon>
        <taxon>Andropogoneae</taxon>
        <taxon>Sorghinae</taxon>
        <taxon>Sorghum</taxon>
    </lineage>
</organism>
<dbReference type="EMBL" id="CM027682">
    <property type="protein sequence ID" value="KAG0538264.1"/>
    <property type="molecule type" value="Genomic_DNA"/>
</dbReference>
<sequence>MMSSLTAARLALVAYLLVATLLHPCLCHAATAVAAPAAAAPTAAGNWRVDPKSSDQGVAYVLMLLALFVTYIVH</sequence>
<reference evidence="3" key="1">
    <citation type="journal article" date="2019" name="BMC Genomics">
        <title>A new reference genome for Sorghum bicolor reveals high levels of sequence similarity between sweet and grain genotypes: implications for the genetics of sugar metabolism.</title>
        <authorList>
            <person name="Cooper E.A."/>
            <person name="Brenton Z.W."/>
            <person name="Flinn B.S."/>
            <person name="Jenkins J."/>
            <person name="Shu S."/>
            <person name="Flowers D."/>
            <person name="Luo F."/>
            <person name="Wang Y."/>
            <person name="Xia P."/>
            <person name="Barry K."/>
            <person name="Daum C."/>
            <person name="Lipzen A."/>
            <person name="Yoshinaga Y."/>
            <person name="Schmutz J."/>
            <person name="Saski C."/>
            <person name="Vermerris W."/>
            <person name="Kresovich S."/>
        </authorList>
    </citation>
    <scope>NUCLEOTIDE SEQUENCE</scope>
</reference>
<dbReference type="InterPro" id="IPR009424">
    <property type="entry name" value="AGP16/20/22/41"/>
</dbReference>
<evidence type="ECO:0000313" key="4">
    <source>
        <dbReference type="Proteomes" id="UP000807115"/>
    </source>
</evidence>
<keyword evidence="1" id="KW-0472">Membrane</keyword>
<dbReference type="Proteomes" id="UP000807115">
    <property type="component" value="Chromosome 3"/>
</dbReference>
<name>A0A921RE80_SORBI</name>
<keyword evidence="1" id="KW-1133">Transmembrane helix</keyword>
<dbReference type="Pfam" id="PF06376">
    <property type="entry name" value="AGP"/>
    <property type="match status" value="1"/>
</dbReference>
<dbReference type="PANTHER" id="PTHR33374">
    <property type="entry name" value="ARABINOGALACTAN PROTEIN 20"/>
    <property type="match status" value="1"/>
</dbReference>